<dbReference type="RefSeq" id="WP_092208072.1">
    <property type="nucleotide sequence ID" value="NZ_FOVN01000003.1"/>
</dbReference>
<dbReference type="NCBIfam" id="TIGR04183">
    <property type="entry name" value="Por_Secre_tail"/>
    <property type="match status" value="1"/>
</dbReference>
<keyword evidence="5" id="KW-1185">Reference proteome</keyword>
<feature type="signal peptide" evidence="2">
    <location>
        <begin position="1"/>
        <end position="19"/>
    </location>
</feature>
<feature type="domain" description="Secretion system C-terminal sorting" evidence="3">
    <location>
        <begin position="211"/>
        <end position="281"/>
    </location>
</feature>
<dbReference type="OrthoDB" id="849076at2"/>
<evidence type="ECO:0000313" key="5">
    <source>
        <dbReference type="Proteomes" id="UP000198705"/>
    </source>
</evidence>
<sequence length="283" mass="30651">MIKKLLFLPFLTLSFCAFAQVSAGQIDNFEDGTVQNWIIGSSSGAPVNISTGGPDGVDDNFLEYSSLGGGGTASRMVFFNANSQWSGDFVSEGIVEIQFDAQALTNDLNLRLAFQGPMGTRIVSTNPVFLAQGTPWTNIVLPLDASGFTIVQGPASVTDVLSAVSTMRILSNSSIDNWKGEEIIATLRVDNITASTTLNRPEFSKELGFTIYPNPSKSRLNIHTPGVNNYSKIEVYNILGSRVYQGSLNNAKASINVSQWNSGVYLVRISNSKETISKRFVKQ</sequence>
<feature type="chain" id="PRO_5011499148" evidence="2">
    <location>
        <begin position="20"/>
        <end position="283"/>
    </location>
</feature>
<dbReference type="STRING" id="649333.SAMN04487989_103240"/>
<evidence type="ECO:0000313" key="4">
    <source>
        <dbReference type="EMBL" id="SFN76027.1"/>
    </source>
</evidence>
<protein>
    <submittedName>
        <fullName evidence="4">Por secretion system C-terminal sorting domain-containing protein</fullName>
    </submittedName>
</protein>
<dbReference type="Pfam" id="PF18962">
    <property type="entry name" value="Por_Secre_tail"/>
    <property type="match status" value="1"/>
</dbReference>
<proteinExistence type="predicted"/>
<reference evidence="5" key="1">
    <citation type="submission" date="2016-10" db="EMBL/GenBank/DDBJ databases">
        <authorList>
            <person name="Varghese N."/>
            <person name="Submissions S."/>
        </authorList>
    </citation>
    <scope>NUCLEOTIDE SEQUENCE [LARGE SCALE GENOMIC DNA]</scope>
    <source>
        <strain evidence="5">DSM 23925</strain>
    </source>
</reference>
<dbReference type="InterPro" id="IPR026444">
    <property type="entry name" value="Secre_tail"/>
</dbReference>
<dbReference type="Proteomes" id="UP000198705">
    <property type="component" value="Unassembled WGS sequence"/>
</dbReference>
<evidence type="ECO:0000259" key="3">
    <source>
        <dbReference type="Pfam" id="PF18962"/>
    </source>
</evidence>
<evidence type="ECO:0000256" key="1">
    <source>
        <dbReference type="ARBA" id="ARBA00022729"/>
    </source>
</evidence>
<accession>A0A1I5BMY8</accession>
<name>A0A1I5BMY8_9FLAO</name>
<evidence type="ECO:0000256" key="2">
    <source>
        <dbReference type="SAM" id="SignalP"/>
    </source>
</evidence>
<organism evidence="4 5">
    <name type="scientific">Bizionia echini</name>
    <dbReference type="NCBI Taxonomy" id="649333"/>
    <lineage>
        <taxon>Bacteria</taxon>
        <taxon>Pseudomonadati</taxon>
        <taxon>Bacteroidota</taxon>
        <taxon>Flavobacteriia</taxon>
        <taxon>Flavobacteriales</taxon>
        <taxon>Flavobacteriaceae</taxon>
        <taxon>Bizionia</taxon>
    </lineage>
</organism>
<keyword evidence="1 2" id="KW-0732">Signal</keyword>
<gene>
    <name evidence="4" type="ORF">SAMN04487989_103240</name>
</gene>
<dbReference type="AlphaFoldDB" id="A0A1I5BMY8"/>
<dbReference type="EMBL" id="FOVN01000003">
    <property type="protein sequence ID" value="SFN76027.1"/>
    <property type="molecule type" value="Genomic_DNA"/>
</dbReference>